<dbReference type="GO" id="GO:0102971">
    <property type="term" value="F:phosphinothricin N-acetyltransferase activity"/>
    <property type="evidence" value="ECO:0007669"/>
    <property type="project" value="UniProtKB-EC"/>
</dbReference>
<keyword evidence="5" id="KW-1185">Reference proteome</keyword>
<dbReference type="EMBL" id="FUGE01000144">
    <property type="protein sequence ID" value="SJM71974.1"/>
    <property type="molecule type" value="Genomic_DNA"/>
</dbReference>
<dbReference type="InterPro" id="IPR016181">
    <property type="entry name" value="Acyl_CoA_acyltransferase"/>
</dbReference>
<evidence type="ECO:0000256" key="2">
    <source>
        <dbReference type="ARBA" id="ARBA00023315"/>
    </source>
</evidence>
<dbReference type="Proteomes" id="UP000188357">
    <property type="component" value="Unassembled WGS sequence"/>
</dbReference>
<proteinExistence type="predicted"/>
<evidence type="ECO:0000259" key="3">
    <source>
        <dbReference type="PROSITE" id="PS51186"/>
    </source>
</evidence>
<dbReference type="OrthoDB" id="5459937at2"/>
<dbReference type="AlphaFoldDB" id="A0A1R4GV51"/>
<dbReference type="STRING" id="1945521.A1232T_01465"/>
<organism evidence="4 5">
    <name type="scientific">Psychrobacter piechaudii</name>
    <dbReference type="NCBI Taxonomy" id="1945521"/>
    <lineage>
        <taxon>Bacteria</taxon>
        <taxon>Pseudomonadati</taxon>
        <taxon>Pseudomonadota</taxon>
        <taxon>Gammaproteobacteria</taxon>
        <taxon>Moraxellales</taxon>
        <taxon>Moraxellaceae</taxon>
        <taxon>Psychrobacter</taxon>
    </lineage>
</organism>
<dbReference type="PROSITE" id="PS51186">
    <property type="entry name" value="GNAT"/>
    <property type="match status" value="1"/>
</dbReference>
<dbReference type="Pfam" id="PF00583">
    <property type="entry name" value="Acetyltransf_1"/>
    <property type="match status" value="1"/>
</dbReference>
<reference evidence="4 5" key="1">
    <citation type="submission" date="2017-02" db="EMBL/GenBank/DDBJ databases">
        <authorList>
            <person name="Peterson S.W."/>
        </authorList>
    </citation>
    <scope>NUCLEOTIDE SEQUENCE [LARGE SCALE GENOMIC DNA]</scope>
    <source>
        <strain evidence="4">Psychrobacter_piechaudii</strain>
    </source>
</reference>
<dbReference type="InterPro" id="IPR050832">
    <property type="entry name" value="Bact_Acetyltransf"/>
</dbReference>
<dbReference type="Gene3D" id="3.40.630.30">
    <property type="match status" value="1"/>
</dbReference>
<feature type="domain" description="N-acetyltransferase" evidence="3">
    <location>
        <begin position="19"/>
        <end position="182"/>
    </location>
</feature>
<gene>
    <name evidence="4" type="primary">ywnH</name>
    <name evidence="4" type="ORF">A1232T_01465</name>
</gene>
<evidence type="ECO:0000313" key="4">
    <source>
        <dbReference type="EMBL" id="SJM71974.1"/>
    </source>
</evidence>
<dbReference type="SUPFAM" id="SSF55729">
    <property type="entry name" value="Acyl-CoA N-acyltransferases (Nat)"/>
    <property type="match status" value="1"/>
</dbReference>
<accession>A0A1R4GV51</accession>
<name>A0A1R4GV51_9GAMM</name>
<protein>
    <submittedName>
        <fullName evidence="4">Putative phosphinothricin acetyltransferase YwnH</fullName>
        <ecNumber evidence="4">2.3.1.183</ecNumber>
    </submittedName>
</protein>
<keyword evidence="1 4" id="KW-0808">Transferase</keyword>
<keyword evidence="2 4" id="KW-0012">Acyltransferase</keyword>
<sequence>MVSSLKLASKNVTSPLNQHSIRLAQPSDLPDIVNIYNQSIAGKASTADLESVTIADRQDWFDEHLTRPNRPIYVVTNTQGSIMAWGSFSDVKNRIAYHISSEISIYVAAQFQGLGLGSLLLQWMLSQAPQLGIQNILALIFGHNKPSLALFQKFGFELWGRFPKVCDMQGFTADLVILGKAL</sequence>
<dbReference type="PANTHER" id="PTHR43877">
    <property type="entry name" value="AMINOALKYLPHOSPHONATE N-ACETYLTRANSFERASE-RELATED-RELATED"/>
    <property type="match status" value="1"/>
</dbReference>
<evidence type="ECO:0000313" key="5">
    <source>
        <dbReference type="Proteomes" id="UP000188357"/>
    </source>
</evidence>
<dbReference type="EC" id="2.3.1.183" evidence="4"/>
<evidence type="ECO:0000256" key="1">
    <source>
        <dbReference type="ARBA" id="ARBA00022679"/>
    </source>
</evidence>
<dbReference type="InterPro" id="IPR000182">
    <property type="entry name" value="GNAT_dom"/>
</dbReference>
<dbReference type="RefSeq" id="WP_077451205.1">
    <property type="nucleotide sequence ID" value="NZ_FUGE01000144.1"/>
</dbReference>